<evidence type="ECO:0000313" key="2">
    <source>
        <dbReference type="Proteomes" id="UP001172457"/>
    </source>
</evidence>
<proteinExistence type="predicted"/>
<evidence type="ECO:0000313" key="1">
    <source>
        <dbReference type="EMBL" id="KAJ9551557.1"/>
    </source>
</evidence>
<dbReference type="EMBL" id="JARYMX010000004">
    <property type="protein sequence ID" value="KAJ9551557.1"/>
    <property type="molecule type" value="Genomic_DNA"/>
</dbReference>
<reference evidence="1" key="1">
    <citation type="submission" date="2023-03" db="EMBL/GenBank/DDBJ databases">
        <title>Chromosome-scale reference genome and RAD-based genetic map of yellow starthistle (Centaurea solstitialis) reveal putative structural variation and QTLs associated with invader traits.</title>
        <authorList>
            <person name="Reatini B."/>
            <person name="Cang F.A."/>
            <person name="Jiang Q."/>
            <person name="Mckibben M.T.W."/>
            <person name="Barker M.S."/>
            <person name="Rieseberg L.H."/>
            <person name="Dlugosch K.M."/>
        </authorList>
    </citation>
    <scope>NUCLEOTIDE SEQUENCE</scope>
    <source>
        <strain evidence="1">CAN-66</strain>
        <tissue evidence="1">Leaf</tissue>
    </source>
</reference>
<dbReference type="AlphaFoldDB" id="A0AA38W7N2"/>
<sequence length="339" mass="38264">MPQIYQLWYVTRSNTLRRTKECRMTLIECISVWKHKNDLMVRAGKRVKFTMLISSLVNTWRGLPTITSQSWEDSGGESILRHSSLTRSWSLQAFTSPITFLFATITRFLLIRSVRFPLWYESTLRAISSHKSLLIGSFARTPAMTTTERGSINDLGHSSPWNTFSFNSSQLSSSVKQGKEWRNPCGFTCSATSLRRVVSRILLADVPAAATAATDWVFTWSIVWSSTLIDLIDFNTFLRSMEVLTTSILWETPLFMKCAADTNRSMISSASSAASLNLLMRLHRIPSYSHSDSESSCSVDDNSIPSTNGVVAVVSFDKLKRCDFPYFEVDLFKILAVPQ</sequence>
<organism evidence="1 2">
    <name type="scientific">Centaurea solstitialis</name>
    <name type="common">yellow star-thistle</name>
    <dbReference type="NCBI Taxonomy" id="347529"/>
    <lineage>
        <taxon>Eukaryota</taxon>
        <taxon>Viridiplantae</taxon>
        <taxon>Streptophyta</taxon>
        <taxon>Embryophyta</taxon>
        <taxon>Tracheophyta</taxon>
        <taxon>Spermatophyta</taxon>
        <taxon>Magnoliopsida</taxon>
        <taxon>eudicotyledons</taxon>
        <taxon>Gunneridae</taxon>
        <taxon>Pentapetalae</taxon>
        <taxon>asterids</taxon>
        <taxon>campanulids</taxon>
        <taxon>Asterales</taxon>
        <taxon>Asteraceae</taxon>
        <taxon>Carduoideae</taxon>
        <taxon>Cardueae</taxon>
        <taxon>Centaureinae</taxon>
        <taxon>Centaurea</taxon>
    </lineage>
</organism>
<keyword evidence="2" id="KW-1185">Reference proteome</keyword>
<accession>A0AA38W7N2</accession>
<gene>
    <name evidence="1" type="ORF">OSB04_015602</name>
</gene>
<protein>
    <submittedName>
        <fullName evidence="1">Uncharacterized protein</fullName>
    </submittedName>
</protein>
<comment type="caution">
    <text evidence="1">The sequence shown here is derived from an EMBL/GenBank/DDBJ whole genome shotgun (WGS) entry which is preliminary data.</text>
</comment>
<dbReference type="Proteomes" id="UP001172457">
    <property type="component" value="Chromosome 4"/>
</dbReference>
<name>A0AA38W7N2_9ASTR</name>